<dbReference type="InterPro" id="IPR012340">
    <property type="entry name" value="NA-bd_OB-fold"/>
</dbReference>
<feature type="domain" description="Protection of telomeres protein 1 ssDNA-binding" evidence="8">
    <location>
        <begin position="15"/>
        <end position="146"/>
    </location>
</feature>
<accession>A0A0N5AC90</accession>
<evidence type="ECO:0000256" key="5">
    <source>
        <dbReference type="ARBA" id="ARBA00022895"/>
    </source>
</evidence>
<protein>
    <submittedName>
        <fullName evidence="10">POT1PC domain-containing protein</fullName>
    </submittedName>
</protein>
<evidence type="ECO:0000256" key="7">
    <source>
        <dbReference type="ARBA" id="ARBA00023242"/>
    </source>
</evidence>
<dbReference type="Proteomes" id="UP000046393">
    <property type="component" value="Unplaced"/>
</dbReference>
<dbReference type="GO" id="GO:0005634">
    <property type="term" value="C:nucleus"/>
    <property type="evidence" value="ECO:0007669"/>
    <property type="project" value="UniProtKB-SubCell"/>
</dbReference>
<dbReference type="GO" id="GO:0000781">
    <property type="term" value="C:chromosome, telomeric region"/>
    <property type="evidence" value="ECO:0007669"/>
    <property type="project" value="UniProtKB-SubCell"/>
</dbReference>
<dbReference type="AlphaFoldDB" id="A0A0N5AC90"/>
<keyword evidence="7" id="KW-0539">Nucleus</keyword>
<sequence length="432" mass="50248">MDPSANETLTELTALKDMVKMKYYNVILQVIGVIISDQQRVVLRCWDGTKASWSKVFKFDNSIIHDVIGLDQNLDLAVGELSYDFILYGEHGKNALAAIKANDVIILRNLHVSWRDESVVFVLHDGENSSRFNRGFEVLPDSNSLKTRFLQSLSALSITSENRAISLVADQSNTINNADFNFNCNEIIKDDDWCKRTWLIYFWQIREIAILLHKRSNRELAVWENAISEAVTRKLHFFVRYASLKFCSIEILRKLAKIRADERSKIIIHFIAQFVVNIVLCELNRVSSTNESVPVEVKLLEFHREICSTNWILPLRFYLGKVVFVRECAGCGFWMIVRSDEISYNRLCIQCFIKNKRSLLSVKRFVPFCNNYQFCEDLFSITLPELSETRWIAAPKLMKEFVLNVKEVRSRIVTEKYLILEVNKASFRRQRS</sequence>
<evidence type="ECO:0000256" key="6">
    <source>
        <dbReference type="ARBA" id="ARBA00023125"/>
    </source>
</evidence>
<keyword evidence="4" id="KW-0158">Chromosome</keyword>
<evidence type="ECO:0000256" key="1">
    <source>
        <dbReference type="ARBA" id="ARBA00004123"/>
    </source>
</evidence>
<dbReference type="GO" id="GO:0043047">
    <property type="term" value="F:single-stranded telomeric DNA binding"/>
    <property type="evidence" value="ECO:0007669"/>
    <property type="project" value="InterPro"/>
</dbReference>
<dbReference type="Pfam" id="PF16686">
    <property type="entry name" value="POT1PC"/>
    <property type="match status" value="1"/>
</dbReference>
<comment type="similarity">
    <text evidence="3">Belongs to the telombin family.</text>
</comment>
<evidence type="ECO:0000256" key="4">
    <source>
        <dbReference type="ARBA" id="ARBA00022454"/>
    </source>
</evidence>
<dbReference type="SUPFAM" id="SSF50249">
    <property type="entry name" value="Nucleic acid-binding proteins"/>
    <property type="match status" value="1"/>
</dbReference>
<keyword evidence="9" id="KW-1185">Reference proteome</keyword>
<proteinExistence type="inferred from homology"/>
<keyword evidence="5" id="KW-0779">Telomere</keyword>
<reference evidence="10" key="1">
    <citation type="submission" date="2017-02" db="UniProtKB">
        <authorList>
            <consortium name="WormBaseParasite"/>
        </authorList>
    </citation>
    <scope>IDENTIFICATION</scope>
</reference>
<dbReference type="WBParaSite" id="SMUV_0000176601-mRNA-1">
    <property type="protein sequence ID" value="SMUV_0000176601-mRNA-1"/>
    <property type="gene ID" value="SMUV_0000176601"/>
</dbReference>
<name>A0A0N5AC90_9BILA</name>
<evidence type="ECO:0000313" key="10">
    <source>
        <dbReference type="WBParaSite" id="SMUV_0000176601-mRNA-1"/>
    </source>
</evidence>
<evidence type="ECO:0000256" key="2">
    <source>
        <dbReference type="ARBA" id="ARBA00004574"/>
    </source>
</evidence>
<evidence type="ECO:0000313" key="9">
    <source>
        <dbReference type="Proteomes" id="UP000046393"/>
    </source>
</evidence>
<evidence type="ECO:0000259" key="8">
    <source>
        <dbReference type="Pfam" id="PF16686"/>
    </source>
</evidence>
<organism evidence="9 10">
    <name type="scientific">Syphacia muris</name>
    <dbReference type="NCBI Taxonomy" id="451379"/>
    <lineage>
        <taxon>Eukaryota</taxon>
        <taxon>Metazoa</taxon>
        <taxon>Ecdysozoa</taxon>
        <taxon>Nematoda</taxon>
        <taxon>Chromadorea</taxon>
        <taxon>Rhabditida</taxon>
        <taxon>Spirurina</taxon>
        <taxon>Oxyuridomorpha</taxon>
        <taxon>Oxyuroidea</taxon>
        <taxon>Oxyuridae</taxon>
        <taxon>Syphacia</taxon>
    </lineage>
</organism>
<dbReference type="InterPro" id="IPR032042">
    <property type="entry name" value="POT1PC"/>
</dbReference>
<evidence type="ECO:0000256" key="3">
    <source>
        <dbReference type="ARBA" id="ARBA00008442"/>
    </source>
</evidence>
<dbReference type="Gene3D" id="2.40.50.140">
    <property type="entry name" value="Nucleic acid-binding proteins"/>
    <property type="match status" value="1"/>
</dbReference>
<keyword evidence="6" id="KW-0238">DNA-binding</keyword>
<dbReference type="STRING" id="451379.A0A0N5AC90"/>
<comment type="subcellular location">
    <subcellularLocation>
        <location evidence="2">Chromosome</location>
        <location evidence="2">Telomere</location>
    </subcellularLocation>
    <subcellularLocation>
        <location evidence="1">Nucleus</location>
    </subcellularLocation>
</comment>